<dbReference type="OrthoDB" id="517663at2"/>
<keyword evidence="1" id="KW-0472">Membrane</keyword>
<reference evidence="2 3" key="1">
    <citation type="submission" date="2016-11" db="EMBL/GenBank/DDBJ databases">
        <authorList>
            <person name="Varghese N."/>
            <person name="Submissions S."/>
        </authorList>
    </citation>
    <scope>NUCLEOTIDE SEQUENCE [LARGE SCALE GENOMIC DNA]</scope>
    <source>
        <strain evidence="2 3">DSM 19027</strain>
    </source>
</reference>
<name>A0A1M6JFE4_9FIRM</name>
<feature type="transmembrane region" description="Helical" evidence="1">
    <location>
        <begin position="41"/>
        <end position="65"/>
    </location>
</feature>
<evidence type="ECO:0000313" key="3">
    <source>
        <dbReference type="Proteomes" id="UP000324781"/>
    </source>
</evidence>
<dbReference type="EMBL" id="FQZP01000056">
    <property type="protein sequence ID" value="SHJ45437.1"/>
    <property type="molecule type" value="Genomic_DNA"/>
</dbReference>
<keyword evidence="3" id="KW-1185">Reference proteome</keyword>
<evidence type="ECO:0000313" key="2">
    <source>
        <dbReference type="EMBL" id="SHJ45437.1"/>
    </source>
</evidence>
<keyword evidence="1" id="KW-0812">Transmembrane</keyword>
<dbReference type="AlphaFoldDB" id="A0A1M6JFE4"/>
<organism evidence="2 3">
    <name type="scientific">Thermoclostridium caenicola</name>
    <dbReference type="NCBI Taxonomy" id="659425"/>
    <lineage>
        <taxon>Bacteria</taxon>
        <taxon>Bacillati</taxon>
        <taxon>Bacillota</taxon>
        <taxon>Clostridia</taxon>
        <taxon>Eubacteriales</taxon>
        <taxon>Oscillospiraceae</taxon>
        <taxon>Thermoclostridium</taxon>
    </lineage>
</organism>
<evidence type="ECO:0000256" key="1">
    <source>
        <dbReference type="SAM" id="Phobius"/>
    </source>
</evidence>
<dbReference type="Proteomes" id="UP000324781">
    <property type="component" value="Unassembled WGS sequence"/>
</dbReference>
<feature type="transmembrane region" description="Helical" evidence="1">
    <location>
        <begin position="12"/>
        <end position="35"/>
    </location>
</feature>
<accession>A0A1M6JFE4</accession>
<dbReference type="RefSeq" id="WP_149679477.1">
    <property type="nucleotide sequence ID" value="NZ_FQZP01000056.1"/>
</dbReference>
<keyword evidence="1" id="KW-1133">Transmembrane helix</keyword>
<proteinExistence type="predicted"/>
<protein>
    <submittedName>
        <fullName evidence="2">Uncharacterized protein</fullName>
    </submittedName>
</protein>
<gene>
    <name evidence="2" type="ORF">SAMN05444373_10569</name>
</gene>
<sequence length="114" mass="12617">MADHNRQGRDGFDLLTAGIFCVIGFIWFAGSLYLVDEAPYGIGYLFPALGIAFFVTGVVFAVRYYRGTPEKSRYNPPKNWIVDETPENADLKNEAASIHAGVNKSKEATGKEPR</sequence>